<dbReference type="InterPro" id="IPR052967">
    <property type="entry name" value="Stress_Response_Assoc"/>
</dbReference>
<gene>
    <name evidence="3" type="ORF">SAMN05445756_1435</name>
</gene>
<dbReference type="PANTHER" id="PTHR38463:SF1">
    <property type="entry name" value="STRESS RESPONSE PROTEIN YSNF"/>
    <property type="match status" value="1"/>
</dbReference>
<dbReference type="InterPro" id="IPR011033">
    <property type="entry name" value="PRC_barrel-like_sf"/>
</dbReference>
<dbReference type="AlphaFoldDB" id="A0A212TZA6"/>
<evidence type="ECO:0000259" key="2">
    <source>
        <dbReference type="Pfam" id="PF09557"/>
    </source>
</evidence>
<reference evidence="3 4" key="1">
    <citation type="submission" date="2017-06" db="EMBL/GenBank/DDBJ databases">
        <authorList>
            <person name="Kim H.J."/>
            <person name="Triplett B.A."/>
        </authorList>
    </citation>
    <scope>NUCLEOTIDE SEQUENCE [LARGE SCALE GENOMIC DNA]</scope>
    <source>
        <strain evidence="3 4">DSM 22179</strain>
    </source>
</reference>
<dbReference type="Proteomes" id="UP000198122">
    <property type="component" value="Unassembled WGS sequence"/>
</dbReference>
<dbReference type="Pfam" id="PF05239">
    <property type="entry name" value="PRC"/>
    <property type="match status" value="1"/>
</dbReference>
<dbReference type="Pfam" id="PF09557">
    <property type="entry name" value="DUF2382"/>
    <property type="match status" value="1"/>
</dbReference>
<name>A0A212TZA6_9MICO</name>
<evidence type="ECO:0000259" key="1">
    <source>
        <dbReference type="Pfam" id="PF05239"/>
    </source>
</evidence>
<dbReference type="SUPFAM" id="SSF50346">
    <property type="entry name" value="PRC-barrel domain"/>
    <property type="match status" value="1"/>
</dbReference>
<dbReference type="EMBL" id="FYEZ01000002">
    <property type="protein sequence ID" value="SNC71335.1"/>
    <property type="molecule type" value="Genomic_DNA"/>
</dbReference>
<dbReference type="OrthoDB" id="3712018at2"/>
<dbReference type="RefSeq" id="WP_088818409.1">
    <property type="nucleotide sequence ID" value="NZ_FYEZ01000002.1"/>
</dbReference>
<feature type="domain" description="PRC-barrel" evidence="1">
    <location>
        <begin position="7"/>
        <end position="75"/>
    </location>
</feature>
<dbReference type="PANTHER" id="PTHR38463">
    <property type="entry name" value="STRESS RESPONSE PROTEIN YSNF"/>
    <property type="match status" value="1"/>
</dbReference>
<accession>A0A212TZA6</accession>
<feature type="domain" description="DUF2382" evidence="2">
    <location>
        <begin position="166"/>
        <end position="273"/>
    </location>
</feature>
<sequence length="286" mass="31766">MLNKDQLRDLRNGNLYAANGDKIGSIGEIYLDDQTNEAEWVTVNTGLFGNSESFVPLQGATAYEDGIQVQYDKDKVKDAPRVENADQHLDADQEVELYRYYGLETPSAGYADTAAAGTAAGTAATTTTTTRTETADIDRDRADLDRTRAAEIDRDRADVDDDASVTRHEERLNVGTERTQTGGARLRKFTVEDEQTVSVPVESETAHVTRRPVDGQAADGDAFRDETIEVDTYAERPVVEKETVAVEEVGLETEKRTENVQVSETLRKEQVEIDGEIDQDIDRDRR</sequence>
<dbReference type="InterPro" id="IPR027275">
    <property type="entry name" value="PRC-brl_dom"/>
</dbReference>
<evidence type="ECO:0000313" key="3">
    <source>
        <dbReference type="EMBL" id="SNC71335.1"/>
    </source>
</evidence>
<proteinExistence type="predicted"/>
<dbReference type="Gene3D" id="3.90.50.10">
    <property type="entry name" value="Photosynthetic Reaction Center, subunit H, domain 2"/>
    <property type="match status" value="1"/>
</dbReference>
<dbReference type="GO" id="GO:0030077">
    <property type="term" value="C:plasma membrane light-harvesting complex"/>
    <property type="evidence" value="ECO:0007669"/>
    <property type="project" value="InterPro"/>
</dbReference>
<protein>
    <submittedName>
        <fullName evidence="3">Conserved domain-containing protein</fullName>
    </submittedName>
</protein>
<organism evidence="3 4">
    <name type="scientific">Kytococcus aerolatus</name>
    <dbReference type="NCBI Taxonomy" id="592308"/>
    <lineage>
        <taxon>Bacteria</taxon>
        <taxon>Bacillati</taxon>
        <taxon>Actinomycetota</taxon>
        <taxon>Actinomycetes</taxon>
        <taxon>Micrococcales</taxon>
        <taxon>Kytococcaceae</taxon>
        <taxon>Kytococcus</taxon>
    </lineage>
</organism>
<evidence type="ECO:0000313" key="4">
    <source>
        <dbReference type="Proteomes" id="UP000198122"/>
    </source>
</evidence>
<dbReference type="InterPro" id="IPR019060">
    <property type="entry name" value="DUF2382"/>
</dbReference>
<dbReference type="InterPro" id="IPR014747">
    <property type="entry name" value="Bac_photo_RC_H_C"/>
</dbReference>
<keyword evidence="4" id="KW-1185">Reference proteome</keyword>
<dbReference type="GO" id="GO:0019684">
    <property type="term" value="P:photosynthesis, light reaction"/>
    <property type="evidence" value="ECO:0007669"/>
    <property type="project" value="InterPro"/>
</dbReference>
<dbReference type="NCBIfam" id="TIGR02271">
    <property type="entry name" value="YsnF/AvaK domain"/>
    <property type="match status" value="1"/>
</dbReference>